<evidence type="ECO:0008006" key="3">
    <source>
        <dbReference type="Google" id="ProtNLM"/>
    </source>
</evidence>
<evidence type="ECO:0000313" key="2">
    <source>
        <dbReference type="Proteomes" id="UP000008068"/>
    </source>
</evidence>
<dbReference type="InParanoid" id="G0P3F5"/>
<evidence type="ECO:0000313" key="1">
    <source>
        <dbReference type="EMBL" id="EGT43956.1"/>
    </source>
</evidence>
<name>G0P3F5_CAEBE</name>
<dbReference type="HOGENOM" id="CLU_1697057_0_0_1"/>
<accession>G0P3F5</accession>
<keyword evidence="2" id="KW-1185">Reference proteome</keyword>
<protein>
    <recommendedName>
        <fullName evidence="3">MATH domain-containing protein</fullName>
    </recommendedName>
</protein>
<dbReference type="Proteomes" id="UP000008068">
    <property type="component" value="Unassembled WGS sequence"/>
</dbReference>
<dbReference type="AlphaFoldDB" id="G0P3F5"/>
<proteinExistence type="predicted"/>
<dbReference type="EMBL" id="GL380043">
    <property type="protein sequence ID" value="EGT43956.1"/>
    <property type="molecule type" value="Genomic_DNA"/>
</dbReference>
<reference evidence="2" key="1">
    <citation type="submission" date="2011-07" db="EMBL/GenBank/DDBJ databases">
        <authorList>
            <consortium name="Caenorhabditis brenneri Sequencing and Analysis Consortium"/>
            <person name="Wilson R.K."/>
        </authorList>
    </citation>
    <scope>NUCLEOTIDE SEQUENCE [LARGE SCALE GENOMIC DNA]</scope>
    <source>
        <strain evidence="2">PB2801</strain>
    </source>
</reference>
<gene>
    <name evidence="1" type="ORF">CAEBREN_24271</name>
</gene>
<sequence length="155" mass="18292">MFDFDNFETVLTSEFRNFATQIARGSLENYFDDDFDQVAGYKGWLLVLLLKEDAGGAYIVPTFYRPLSSYYKILNVRILINPVNHLNPENERFKYADRFNFKMEYCIKGKKMYLSELLDEKNGWLNVRHVSEHFTNSEFLGHLGSSEIKMWAILF</sequence>
<organism evidence="2">
    <name type="scientific">Caenorhabditis brenneri</name>
    <name type="common">Nematode worm</name>
    <dbReference type="NCBI Taxonomy" id="135651"/>
    <lineage>
        <taxon>Eukaryota</taxon>
        <taxon>Metazoa</taxon>
        <taxon>Ecdysozoa</taxon>
        <taxon>Nematoda</taxon>
        <taxon>Chromadorea</taxon>
        <taxon>Rhabditida</taxon>
        <taxon>Rhabditina</taxon>
        <taxon>Rhabditomorpha</taxon>
        <taxon>Rhabditoidea</taxon>
        <taxon>Rhabditidae</taxon>
        <taxon>Peloderinae</taxon>
        <taxon>Caenorhabditis</taxon>
    </lineage>
</organism>